<keyword evidence="3 9" id="KW-0633">Potassium transport</keyword>
<proteinExistence type="inferred from homology"/>
<dbReference type="GO" id="GO:0030955">
    <property type="term" value="F:potassium ion binding"/>
    <property type="evidence" value="ECO:0007669"/>
    <property type="project" value="UniProtKB-UniRule"/>
</dbReference>
<feature type="transmembrane region" description="Helical" evidence="9">
    <location>
        <begin position="127"/>
        <end position="149"/>
    </location>
</feature>
<feature type="transmembrane region" description="Helical" evidence="9">
    <location>
        <begin position="169"/>
        <end position="187"/>
    </location>
</feature>
<feature type="transmembrane region" description="Helical" evidence="9">
    <location>
        <begin position="252"/>
        <end position="270"/>
    </location>
</feature>
<gene>
    <name evidence="9 10" type="primary">kdpA</name>
    <name evidence="10" type="ORF">GLV84_01610</name>
</gene>
<protein>
    <recommendedName>
        <fullName evidence="9">Potassium-transporting ATPase potassium-binding subunit</fullName>
    </recommendedName>
    <alternativeName>
        <fullName evidence="9">ATP phosphohydrolase [potassium-transporting] A chain</fullName>
    </alternativeName>
    <alternativeName>
        <fullName evidence="9">Potassium-binding and translocating subunit A</fullName>
    </alternativeName>
    <alternativeName>
        <fullName evidence="9">Potassium-translocating ATPase A chain</fullName>
    </alternativeName>
</protein>
<dbReference type="GeneID" id="57692881"/>
<evidence type="ECO:0000313" key="10">
    <source>
        <dbReference type="EMBL" id="NJI01582.1"/>
    </source>
</evidence>
<evidence type="ECO:0000256" key="3">
    <source>
        <dbReference type="ARBA" id="ARBA00022538"/>
    </source>
</evidence>
<keyword evidence="5 9" id="KW-0630">Potassium</keyword>
<dbReference type="PANTHER" id="PTHR30607">
    <property type="entry name" value="POTASSIUM-TRANSPORTING ATPASE A CHAIN"/>
    <property type="match status" value="1"/>
</dbReference>
<dbReference type="NCBIfam" id="TIGR00680">
    <property type="entry name" value="kdpA"/>
    <property type="match status" value="1"/>
</dbReference>
<feature type="transmembrane region" description="Helical" evidence="9">
    <location>
        <begin position="373"/>
        <end position="392"/>
    </location>
</feature>
<evidence type="ECO:0000256" key="1">
    <source>
        <dbReference type="ARBA" id="ARBA00022448"/>
    </source>
</evidence>
<keyword evidence="6 9" id="KW-1133">Transmembrane helix</keyword>
<comment type="function">
    <text evidence="9">Part of the high-affinity ATP-driven potassium transport (or Kdp) system, which catalyzes the hydrolysis of ATP coupled with the electrogenic transport of potassium into the cytoplasm. This subunit binds the extracellular potassium ions and delivers the ions to the membrane domain of KdpB through an intramembrane tunnel.</text>
</comment>
<dbReference type="HAMAP" id="MF_00275">
    <property type="entry name" value="KdpA"/>
    <property type="match status" value="1"/>
</dbReference>
<dbReference type="RefSeq" id="WP_107368474.1">
    <property type="nucleotide sequence ID" value="NZ_CP045927.1"/>
</dbReference>
<dbReference type="Pfam" id="PF03814">
    <property type="entry name" value="KdpA"/>
    <property type="match status" value="1"/>
</dbReference>
<evidence type="ECO:0000256" key="7">
    <source>
        <dbReference type="ARBA" id="ARBA00023065"/>
    </source>
</evidence>
<name>A0A2T4MDZ8_9STAP</name>
<dbReference type="GO" id="GO:0005886">
    <property type="term" value="C:plasma membrane"/>
    <property type="evidence" value="ECO:0007669"/>
    <property type="project" value="UniProtKB-SubCell"/>
</dbReference>
<keyword evidence="4 9" id="KW-0812">Transmembrane</keyword>
<keyword evidence="2 9" id="KW-1003">Cell membrane</keyword>
<evidence type="ECO:0000256" key="2">
    <source>
        <dbReference type="ARBA" id="ARBA00022475"/>
    </source>
</evidence>
<feature type="transmembrane region" description="Helical" evidence="9">
    <location>
        <begin position="474"/>
        <end position="497"/>
    </location>
</feature>
<evidence type="ECO:0000256" key="6">
    <source>
        <dbReference type="ARBA" id="ARBA00022989"/>
    </source>
</evidence>
<feature type="transmembrane region" description="Helical" evidence="9">
    <location>
        <begin position="58"/>
        <end position="78"/>
    </location>
</feature>
<dbReference type="AlphaFoldDB" id="A0A2T4MDZ8"/>
<dbReference type="PIRSF" id="PIRSF001294">
    <property type="entry name" value="K_ATPaseA"/>
    <property type="match status" value="1"/>
</dbReference>
<feature type="transmembrane region" description="Helical" evidence="9">
    <location>
        <begin position="413"/>
        <end position="432"/>
    </location>
</feature>
<sequence>MDWLLLISIFIVLATLLAWYLYHIFFNSKSYIYMHYAKLENTLTHVLKVKTSAQTGKAYLKSLLLTNGIATVICYAILRLQHGLWLNPNHIDNMTPDMAFHTVISFITNTNLQHYAGETSLSYLSQMIVITFLMFLSAASGLSVALAFIRRMTGISDCVGHFNSDVIKVIALVLLPLSCIINLLLMHEGVIQTLNKNLYISTIDHRIQALPLGPVASLESIKHLGTNGGGFFSANSAMPFENPTVVTNMVDMISMMILPGAMFILFGIVLYKKNFPSKNQAFYFVGLLLLIFTLCFIVHITAEYMGNPHIPGANFEGKETRFGMTQSALFAIVTTSFTTGAVNHMHDSLTALGGMVPLMLMMINAIFGGAGVGFLNFMTYVLLTLFIAGLMIGRTPQLFGKRLESKEMTLISIILIIHPFIILGLTCLTFIYPQMMHAMTNPGAHGISQVLYEFTSASANNGSGFEGLQDHTRLWNITTGCAMFFGRYPAMILQLFVASLLVRKPVQNTANEMAIDTAVFNVLLVVIILTISALTFLPALVLGPIGEYLTSLGGVL</sequence>
<feature type="transmembrane region" description="Helical" evidence="9">
    <location>
        <begin position="6"/>
        <end position="26"/>
    </location>
</feature>
<keyword evidence="7 9" id="KW-0406">Ion transport</keyword>
<feature type="transmembrane region" description="Helical" evidence="9">
    <location>
        <begin position="349"/>
        <end position="367"/>
    </location>
</feature>
<dbReference type="GO" id="GO:0008556">
    <property type="term" value="F:P-type potassium transmembrane transporter activity"/>
    <property type="evidence" value="ECO:0007669"/>
    <property type="project" value="InterPro"/>
</dbReference>
<dbReference type="EMBL" id="WMFL01000024">
    <property type="protein sequence ID" value="NJI01582.1"/>
    <property type="molecule type" value="Genomic_DNA"/>
</dbReference>
<evidence type="ECO:0000256" key="8">
    <source>
        <dbReference type="ARBA" id="ARBA00023136"/>
    </source>
</evidence>
<evidence type="ECO:0000256" key="4">
    <source>
        <dbReference type="ARBA" id="ARBA00022692"/>
    </source>
</evidence>
<feature type="transmembrane region" description="Helical" evidence="9">
    <location>
        <begin position="282"/>
        <end position="302"/>
    </location>
</feature>
<dbReference type="PANTHER" id="PTHR30607:SF2">
    <property type="entry name" value="POTASSIUM-TRANSPORTING ATPASE POTASSIUM-BINDING SUBUNIT"/>
    <property type="match status" value="1"/>
</dbReference>
<dbReference type="Proteomes" id="UP000646308">
    <property type="component" value="Unassembled WGS sequence"/>
</dbReference>
<keyword evidence="8 9" id="KW-0472">Membrane</keyword>
<evidence type="ECO:0000313" key="11">
    <source>
        <dbReference type="Proteomes" id="UP000646308"/>
    </source>
</evidence>
<accession>A0A2T4MDZ8</accession>
<feature type="transmembrane region" description="Helical" evidence="9">
    <location>
        <begin position="518"/>
        <end position="542"/>
    </location>
</feature>
<comment type="subunit">
    <text evidence="9">The system is composed of three essential subunits: KdpA, KdpB and KdpC.</text>
</comment>
<evidence type="ECO:0000256" key="5">
    <source>
        <dbReference type="ARBA" id="ARBA00022958"/>
    </source>
</evidence>
<comment type="subcellular location">
    <subcellularLocation>
        <location evidence="9">Cell membrane</location>
        <topology evidence="9">Multi-pass membrane protein</topology>
    </subcellularLocation>
</comment>
<comment type="caution">
    <text evidence="10">The sequence shown here is derived from an EMBL/GenBank/DDBJ whole genome shotgun (WGS) entry which is preliminary data.</text>
</comment>
<dbReference type="InterPro" id="IPR004623">
    <property type="entry name" value="KdpA"/>
</dbReference>
<feature type="transmembrane region" description="Helical" evidence="9">
    <location>
        <begin position="322"/>
        <end position="342"/>
    </location>
</feature>
<keyword evidence="1 9" id="KW-0813">Transport</keyword>
<evidence type="ECO:0000256" key="9">
    <source>
        <dbReference type="HAMAP-Rule" id="MF_00275"/>
    </source>
</evidence>
<reference evidence="10" key="1">
    <citation type="submission" date="2019-11" db="EMBL/GenBank/DDBJ databases">
        <title>Whole genome comparisons of Staphylococcus agnetis isolates from cattle and chickens.</title>
        <authorList>
            <person name="Rhoads D."/>
            <person name="Shwani A."/>
            <person name="Adkins P."/>
            <person name="Calcutt M."/>
            <person name="Middleton J."/>
        </authorList>
    </citation>
    <scope>NUCLEOTIDE SEQUENCE</scope>
    <source>
        <strain evidence="10">1387</strain>
    </source>
</reference>
<organism evidence="10 11">
    <name type="scientific">Staphylococcus agnetis</name>
    <dbReference type="NCBI Taxonomy" id="985762"/>
    <lineage>
        <taxon>Bacteria</taxon>
        <taxon>Bacillati</taxon>
        <taxon>Bacillota</taxon>
        <taxon>Bacilli</taxon>
        <taxon>Bacillales</taxon>
        <taxon>Staphylococcaceae</taxon>
        <taxon>Staphylococcus</taxon>
    </lineage>
</organism>
<comment type="similarity">
    <text evidence="9">Belongs to the KdpA family.</text>
</comment>